<protein>
    <submittedName>
        <fullName evidence="2">Uncharacterized protein</fullName>
    </submittedName>
</protein>
<dbReference type="EMBL" id="JARK01001367">
    <property type="protein sequence ID" value="EYC17162.1"/>
    <property type="molecule type" value="Genomic_DNA"/>
</dbReference>
<dbReference type="Proteomes" id="UP000024635">
    <property type="component" value="Unassembled WGS sequence"/>
</dbReference>
<evidence type="ECO:0000313" key="2">
    <source>
        <dbReference type="EMBL" id="EYC17162.1"/>
    </source>
</evidence>
<organism evidence="2 3">
    <name type="scientific">Ancylostoma ceylanicum</name>
    <dbReference type="NCBI Taxonomy" id="53326"/>
    <lineage>
        <taxon>Eukaryota</taxon>
        <taxon>Metazoa</taxon>
        <taxon>Ecdysozoa</taxon>
        <taxon>Nematoda</taxon>
        <taxon>Chromadorea</taxon>
        <taxon>Rhabditida</taxon>
        <taxon>Rhabditina</taxon>
        <taxon>Rhabditomorpha</taxon>
        <taxon>Strongyloidea</taxon>
        <taxon>Ancylostomatidae</taxon>
        <taxon>Ancylostomatinae</taxon>
        <taxon>Ancylostoma</taxon>
    </lineage>
</organism>
<dbReference type="AlphaFoldDB" id="A0A016UQQ7"/>
<keyword evidence="3" id="KW-1185">Reference proteome</keyword>
<proteinExistence type="predicted"/>
<sequence>MSSFYILSIFLLAVSQLSQASYPYAGYYGGRSYSNYPILGYYGSLADPYTYTPYAYGAYPFGYPLSLHSHYYHPRAALRNVAKSFQREEGHLSGTSKISPFAKAHKKI</sequence>
<feature type="chain" id="PRO_5001492638" evidence="1">
    <location>
        <begin position="21"/>
        <end position="108"/>
    </location>
</feature>
<name>A0A016UQQ7_9BILA</name>
<accession>A0A016UQQ7</accession>
<comment type="caution">
    <text evidence="2">The sequence shown here is derived from an EMBL/GenBank/DDBJ whole genome shotgun (WGS) entry which is preliminary data.</text>
</comment>
<evidence type="ECO:0000313" key="3">
    <source>
        <dbReference type="Proteomes" id="UP000024635"/>
    </source>
</evidence>
<reference evidence="3" key="1">
    <citation type="journal article" date="2015" name="Nat. Genet.">
        <title>The genome and transcriptome of the zoonotic hookworm Ancylostoma ceylanicum identify infection-specific gene families.</title>
        <authorList>
            <person name="Schwarz E.M."/>
            <person name="Hu Y."/>
            <person name="Antoshechkin I."/>
            <person name="Miller M.M."/>
            <person name="Sternberg P.W."/>
            <person name="Aroian R.V."/>
        </authorList>
    </citation>
    <scope>NUCLEOTIDE SEQUENCE</scope>
    <source>
        <strain evidence="3">HY135</strain>
    </source>
</reference>
<feature type="signal peptide" evidence="1">
    <location>
        <begin position="1"/>
        <end position="20"/>
    </location>
</feature>
<keyword evidence="1" id="KW-0732">Signal</keyword>
<evidence type="ECO:0000256" key="1">
    <source>
        <dbReference type="SAM" id="SignalP"/>
    </source>
</evidence>
<gene>
    <name evidence="2" type="primary">Acey_s0031.g2304</name>
    <name evidence="2" type="ORF">Y032_0031g2304</name>
</gene>